<dbReference type="Gene3D" id="3.30.365.10">
    <property type="entry name" value="Aldehyde oxidase/xanthine dehydrogenase, molybdopterin binding domain"/>
    <property type="match status" value="3"/>
</dbReference>
<evidence type="ECO:0008006" key="5">
    <source>
        <dbReference type="Google" id="ProtNLM"/>
    </source>
</evidence>
<dbReference type="Pfam" id="PF02738">
    <property type="entry name" value="MoCoBD_1"/>
    <property type="match status" value="1"/>
</dbReference>
<protein>
    <recommendedName>
        <fullName evidence="5">Isoquinoline 1-oxidoreductase</fullName>
    </recommendedName>
</protein>
<dbReference type="EMBL" id="DMND01000067">
    <property type="protein sequence ID" value="HAN26918.1"/>
    <property type="molecule type" value="Genomic_DNA"/>
</dbReference>
<dbReference type="GO" id="GO:0016491">
    <property type="term" value="F:oxidoreductase activity"/>
    <property type="evidence" value="ECO:0007669"/>
    <property type="project" value="InterPro"/>
</dbReference>
<dbReference type="PANTHER" id="PTHR47495:SF2">
    <property type="entry name" value="ALDEHYDE DEHYDROGENASE"/>
    <property type="match status" value="1"/>
</dbReference>
<dbReference type="InterPro" id="IPR037165">
    <property type="entry name" value="AldOxase/xan_DH_Mopterin-bd_sf"/>
</dbReference>
<evidence type="ECO:0000313" key="4">
    <source>
        <dbReference type="Proteomes" id="UP000259273"/>
    </source>
</evidence>
<name>A0A3C1KKE1_9GAMM</name>
<feature type="domain" description="Aldehyde oxidase/xanthine dehydrogenase second molybdopterin binding" evidence="2">
    <location>
        <begin position="278"/>
        <end position="404"/>
    </location>
</feature>
<dbReference type="AlphaFoldDB" id="A0A3C1KKE1"/>
<feature type="domain" description="Aldehyde oxidase/xanthine dehydrogenase first molybdopterin binding" evidence="1">
    <location>
        <begin position="50"/>
        <end position="181"/>
    </location>
</feature>
<proteinExistence type="predicted"/>
<reference evidence="3 4" key="1">
    <citation type="journal article" date="2018" name="Nat. Biotechnol.">
        <title>A standardized bacterial taxonomy based on genome phylogeny substantially revises the tree of life.</title>
        <authorList>
            <person name="Parks D.H."/>
            <person name="Chuvochina M."/>
            <person name="Waite D.W."/>
            <person name="Rinke C."/>
            <person name="Skarshewski A."/>
            <person name="Chaumeil P.A."/>
            <person name="Hugenholtz P."/>
        </authorList>
    </citation>
    <scope>NUCLEOTIDE SEQUENCE [LARGE SCALE GENOMIC DNA]</scope>
    <source>
        <strain evidence="3">UBA9158</strain>
    </source>
</reference>
<dbReference type="InterPro" id="IPR052516">
    <property type="entry name" value="N-heterocyclic_Hydroxylase"/>
</dbReference>
<organism evidence="3 4">
    <name type="scientific">Haliea salexigens</name>
    <dbReference type="NCBI Taxonomy" id="287487"/>
    <lineage>
        <taxon>Bacteria</taxon>
        <taxon>Pseudomonadati</taxon>
        <taxon>Pseudomonadota</taxon>
        <taxon>Gammaproteobacteria</taxon>
        <taxon>Cellvibrionales</taxon>
        <taxon>Halieaceae</taxon>
        <taxon>Haliea</taxon>
    </lineage>
</organism>
<gene>
    <name evidence="3" type="ORF">DCP75_04210</name>
</gene>
<feature type="non-terminal residue" evidence="3">
    <location>
        <position position="1"/>
    </location>
</feature>
<dbReference type="InterPro" id="IPR008274">
    <property type="entry name" value="AldOxase/xan_DH_MoCoBD1"/>
</dbReference>
<accession>A0A3C1KKE1</accession>
<comment type="caution">
    <text evidence="3">The sequence shown here is derived from an EMBL/GenBank/DDBJ whole genome shotgun (WGS) entry which is preliminary data.</text>
</comment>
<dbReference type="SUPFAM" id="SSF56003">
    <property type="entry name" value="Molybdenum cofactor-binding domain"/>
    <property type="match status" value="1"/>
</dbReference>
<dbReference type="InterPro" id="IPR046867">
    <property type="entry name" value="AldOxase/xan_DH_MoCoBD2"/>
</dbReference>
<dbReference type="STRING" id="1121937.GCA_000423125_00069"/>
<sequence length="452" mass="48334">AGKVEVTFTPPGGGLRDSAAITEALTAALDGDDFASVRDDPASTEAGQGTLVSGRYAVPFLAHAAMEPLNATCRLTEDGCEVWVGSQAPDLAQDAASRVLDVPREAVVIHNQFLGGGFGRRAAADNVAEVVAIARELKRPVKLVWSREDDMRHDWYRPPMAGAIEARVHADGSISHWQHRIAGPSINQQVLPVMMGAMLPQWIPGGPRQLVGDFVGKKDFASVEGSKELPYQFDGVSVSYHNVQVPVPLGYWRSVGHSHNAFVVESFVDELAHAAGVDPLEFRRKHLAADSRERRVLDAVAAAASWGNAPAGHYQGIAVHDSFQSCVAEVVEISLVDGKPKLEHVYCAIDCGQVINPDIVRDQMIGGIVFALSAALHGEITLKNGAVEQSNYHDYQLLRQTDTPPMTVVLVESAAPPTGVGEPGTPPAAPALANALFAATGERQRRLPLRMG</sequence>
<evidence type="ECO:0000259" key="1">
    <source>
        <dbReference type="Pfam" id="PF02738"/>
    </source>
</evidence>
<evidence type="ECO:0000259" key="2">
    <source>
        <dbReference type="Pfam" id="PF20256"/>
    </source>
</evidence>
<dbReference type="Proteomes" id="UP000259273">
    <property type="component" value="Unassembled WGS sequence"/>
</dbReference>
<dbReference type="PANTHER" id="PTHR47495">
    <property type="entry name" value="ALDEHYDE DEHYDROGENASE"/>
    <property type="match status" value="1"/>
</dbReference>
<dbReference type="Pfam" id="PF20256">
    <property type="entry name" value="MoCoBD_2"/>
    <property type="match status" value="1"/>
</dbReference>
<evidence type="ECO:0000313" key="3">
    <source>
        <dbReference type="EMBL" id="HAN26918.1"/>
    </source>
</evidence>